<dbReference type="PANTHER" id="PTHR10426:SF21">
    <property type="entry name" value="PROTEIN STRICTOSIDINE SYNTHASE-LIKE 13"/>
    <property type="match status" value="1"/>
</dbReference>
<accession>A0A833VBM3</accession>
<evidence type="ECO:0000256" key="2">
    <source>
        <dbReference type="ARBA" id="ARBA00009191"/>
    </source>
</evidence>
<keyword evidence="3" id="KW-0926">Vacuole</keyword>
<evidence type="ECO:0000256" key="4">
    <source>
        <dbReference type="ARBA" id="ARBA00022729"/>
    </source>
</evidence>
<dbReference type="Pfam" id="PF20067">
    <property type="entry name" value="SSL_N"/>
    <property type="match status" value="1"/>
</dbReference>
<name>A0A833VBM3_9POAL</name>
<evidence type="ECO:0000256" key="1">
    <source>
        <dbReference type="ARBA" id="ARBA00004116"/>
    </source>
</evidence>
<comment type="similarity">
    <text evidence="2">Belongs to the strictosidine synthase family.</text>
</comment>
<feature type="domain" description="Strictosidine synthase conserved region" evidence="6">
    <location>
        <begin position="187"/>
        <end position="264"/>
    </location>
</feature>
<dbReference type="Gene3D" id="2.120.10.30">
    <property type="entry name" value="TolB, C-terminal domain"/>
    <property type="match status" value="1"/>
</dbReference>
<evidence type="ECO:0000313" key="8">
    <source>
        <dbReference type="Proteomes" id="UP000623129"/>
    </source>
</evidence>
<protein>
    <submittedName>
        <fullName evidence="7">Strictosidine synthase</fullName>
    </submittedName>
</protein>
<organism evidence="7 8">
    <name type="scientific">Carex littledalei</name>
    <dbReference type="NCBI Taxonomy" id="544730"/>
    <lineage>
        <taxon>Eukaryota</taxon>
        <taxon>Viridiplantae</taxon>
        <taxon>Streptophyta</taxon>
        <taxon>Embryophyta</taxon>
        <taxon>Tracheophyta</taxon>
        <taxon>Spermatophyta</taxon>
        <taxon>Magnoliopsida</taxon>
        <taxon>Liliopsida</taxon>
        <taxon>Poales</taxon>
        <taxon>Cyperaceae</taxon>
        <taxon>Cyperoideae</taxon>
        <taxon>Cariceae</taxon>
        <taxon>Carex</taxon>
        <taxon>Carex subgen. Euthyceras</taxon>
    </lineage>
</organism>
<comment type="caution">
    <text evidence="7">The sequence shown here is derived from an EMBL/GenBank/DDBJ whole genome shotgun (WGS) entry which is preliminary data.</text>
</comment>
<proteinExistence type="inferred from homology"/>
<evidence type="ECO:0000313" key="7">
    <source>
        <dbReference type="EMBL" id="KAF3332636.1"/>
    </source>
</evidence>
<gene>
    <name evidence="7" type="ORF">FCM35_KLT02213</name>
</gene>
<sequence>MVDKKLHLAREEGSLPHPRLFFLAVVLSLIFMDPFHWSPVAGRNYRPVKLDGIVPYKEVMASWRNDNQSRLRNGKLQFAGEVFGPESIEFDPIGRGPYTGLADGRVVCWMGNLCSLKECANGVNSTTRKQHPKESLCGRPLGLRLDKRTGDLYIADAYYGLMMVGPDGGVVTSLASEVEGTPILFANDLDIHSNGSIFFTDTSTRYDRRNHVFILLEGEATGRLLSVVVSGLTFANGVQISKDETFLLVSETTKCRIMRYRLKGPRAAQLELYANLPGFPDNVRINDKGNFWVAIDCCRTRTLEVFSHHPWMRNFYFRLPLKLNILGKMVGMKMYTVIALFDIEGNTIDVLEDRRGEVMRLVSEVREVDGKLWIGSVAHNHIATVSYS</sequence>
<keyword evidence="5" id="KW-0325">Glycoprotein</keyword>
<dbReference type="PANTHER" id="PTHR10426">
    <property type="entry name" value="STRICTOSIDINE SYNTHASE-RELATED"/>
    <property type="match status" value="1"/>
</dbReference>
<dbReference type="GO" id="GO:0012505">
    <property type="term" value="C:endomembrane system"/>
    <property type="evidence" value="ECO:0007669"/>
    <property type="project" value="TreeGrafter"/>
</dbReference>
<dbReference type="GO" id="GO:0005773">
    <property type="term" value="C:vacuole"/>
    <property type="evidence" value="ECO:0007669"/>
    <property type="project" value="UniProtKB-SubCell"/>
</dbReference>
<dbReference type="Pfam" id="PF03088">
    <property type="entry name" value="Str_synth"/>
    <property type="match status" value="1"/>
</dbReference>
<evidence type="ECO:0000259" key="6">
    <source>
        <dbReference type="Pfam" id="PF03088"/>
    </source>
</evidence>
<dbReference type="OrthoDB" id="5307922at2759"/>
<dbReference type="EMBL" id="SWLB01000011">
    <property type="protein sequence ID" value="KAF3332636.1"/>
    <property type="molecule type" value="Genomic_DNA"/>
</dbReference>
<dbReference type="AlphaFoldDB" id="A0A833VBM3"/>
<reference evidence="7" key="1">
    <citation type="submission" date="2020-01" db="EMBL/GenBank/DDBJ databases">
        <title>Genome sequence of Kobresia littledalei, the first chromosome-level genome in the family Cyperaceae.</title>
        <authorList>
            <person name="Qu G."/>
        </authorList>
    </citation>
    <scope>NUCLEOTIDE SEQUENCE</scope>
    <source>
        <strain evidence="7">C.B.Clarke</strain>
        <tissue evidence="7">Leaf</tissue>
    </source>
</reference>
<dbReference type="FunFam" id="2.120.10.30:FF:000032">
    <property type="entry name" value="Protein STRICTOSIDINE SYNTHASE-LIKE 13"/>
    <property type="match status" value="1"/>
</dbReference>
<dbReference type="InterPro" id="IPR018119">
    <property type="entry name" value="Strictosidine_synth_cons-reg"/>
</dbReference>
<dbReference type="Proteomes" id="UP000623129">
    <property type="component" value="Unassembled WGS sequence"/>
</dbReference>
<comment type="subcellular location">
    <subcellularLocation>
        <location evidence="1">Vacuole</location>
    </subcellularLocation>
</comment>
<keyword evidence="8" id="KW-1185">Reference proteome</keyword>
<dbReference type="GO" id="GO:0016787">
    <property type="term" value="F:hydrolase activity"/>
    <property type="evidence" value="ECO:0007669"/>
    <property type="project" value="TreeGrafter"/>
</dbReference>
<dbReference type="SUPFAM" id="SSF63829">
    <property type="entry name" value="Calcium-dependent phosphotriesterase"/>
    <property type="match status" value="1"/>
</dbReference>
<evidence type="ECO:0000256" key="3">
    <source>
        <dbReference type="ARBA" id="ARBA00022554"/>
    </source>
</evidence>
<dbReference type="InterPro" id="IPR011042">
    <property type="entry name" value="6-blade_b-propeller_TolB-like"/>
</dbReference>
<keyword evidence="4" id="KW-0732">Signal</keyword>
<evidence type="ECO:0000256" key="5">
    <source>
        <dbReference type="ARBA" id="ARBA00023180"/>
    </source>
</evidence>